<dbReference type="STRING" id="522306.CAP2UW1_3548"/>
<organism evidence="2">
    <name type="scientific">Accumulibacter regalis</name>
    <dbReference type="NCBI Taxonomy" id="522306"/>
    <lineage>
        <taxon>Bacteria</taxon>
        <taxon>Pseudomonadati</taxon>
        <taxon>Pseudomonadota</taxon>
        <taxon>Betaproteobacteria</taxon>
        <taxon>Candidatus Accumulibacter</taxon>
    </lineage>
</organism>
<dbReference type="EMBL" id="CP001715">
    <property type="protein sequence ID" value="ACV36805.1"/>
    <property type="molecule type" value="Genomic_DNA"/>
</dbReference>
<reference evidence="2" key="1">
    <citation type="submission" date="2009-08" db="EMBL/GenBank/DDBJ databases">
        <authorList>
            <consortium name="US DOE Joint Genome Institute"/>
            <person name="Lucas S."/>
            <person name="Copeland A."/>
            <person name="Lapidus A."/>
            <person name="Glavina del Rio T."/>
            <person name="Dalin E."/>
            <person name="Tice H."/>
            <person name="Bruce D."/>
            <person name="Barry K."/>
            <person name="Pitluck S."/>
            <person name="Lowry S."/>
            <person name="Larimer F."/>
            <person name="Land M."/>
            <person name="Hauser L."/>
            <person name="Kyrpides N."/>
            <person name="Ivanova N."/>
            <person name="McMahon K.D."/>
            <person name="Hugenholtz P."/>
        </authorList>
    </citation>
    <scope>NUCLEOTIDE SEQUENCE</scope>
    <source>
        <strain evidence="2">UW-1</strain>
    </source>
</reference>
<reference evidence="2" key="2">
    <citation type="submission" date="2009-09" db="EMBL/GenBank/DDBJ databases">
        <title>Complete sequence of chromosome of Candidatus Accumulibacter phosphatis clade IIA str. UW-1.</title>
        <authorList>
            <consortium name="US DOE Joint Genome Institute"/>
            <person name="Martin H.G."/>
            <person name="Ivanova N."/>
            <person name="Kunin V."/>
            <person name="Warnecke F."/>
            <person name="Barry K."/>
            <person name="He S."/>
            <person name="Salamov A."/>
            <person name="Szeto E."/>
            <person name="Dalin E."/>
            <person name="Pangilinan J.L."/>
            <person name="Lapidus A."/>
            <person name="Lowry S."/>
            <person name="Kyrpides N.C."/>
            <person name="McMahon K.D."/>
            <person name="Hugenholtz P."/>
        </authorList>
    </citation>
    <scope>NUCLEOTIDE SEQUENCE [LARGE SCALE GENOMIC DNA]</scope>
    <source>
        <strain evidence="2">UW-1</strain>
    </source>
</reference>
<gene>
    <name evidence="2" type="ordered locus">CAP2UW1_3548</name>
</gene>
<keyword evidence="1" id="KW-1133">Transmembrane helix</keyword>
<evidence type="ECO:0000256" key="1">
    <source>
        <dbReference type="SAM" id="Phobius"/>
    </source>
</evidence>
<sequence length="223" mass="25218">MPKISPEIAFIVALIALVGVLIKTLVDVYIARKRGDTDEKLVALKTELERKNAEALETVRTDFAARLARLAHVHSVELERVKMSPERLRLLLPKLEEFRGRLQDPRLNAFLNLAHLHKAGVFNPIGASPEQMQALPDSLDAHAEIKRLYVTDYRAYFLSNYVEPVDLAARHVEEVADRLQVVHRSGNEDEKFMATGNLLMALMAFTENLSNSLDAQVRELRTI</sequence>
<keyword evidence="1" id="KW-0812">Transmembrane</keyword>
<accession>C7RJW4</accession>
<dbReference type="KEGG" id="app:CAP2UW1_3548"/>
<feature type="transmembrane region" description="Helical" evidence="1">
    <location>
        <begin position="6"/>
        <end position="26"/>
    </location>
</feature>
<dbReference type="AlphaFoldDB" id="C7RJW4"/>
<dbReference type="HOGENOM" id="CLU_1237988_0_0_4"/>
<keyword evidence="1" id="KW-0472">Membrane</keyword>
<name>C7RJW4_ACCRE</name>
<proteinExistence type="predicted"/>
<evidence type="ECO:0000313" key="2">
    <source>
        <dbReference type="EMBL" id="ACV36805.1"/>
    </source>
</evidence>
<protein>
    <submittedName>
        <fullName evidence="2">Uncharacterized protein</fullName>
    </submittedName>
</protein>